<evidence type="ECO:0000256" key="3">
    <source>
        <dbReference type="PROSITE-ProRule" id="PRU00221"/>
    </source>
</evidence>
<dbReference type="Gene3D" id="2.130.10.10">
    <property type="entry name" value="YVTN repeat-like/Quinoprotein amine dehydrogenase"/>
    <property type="match status" value="2"/>
</dbReference>
<evidence type="ECO:0000256" key="4">
    <source>
        <dbReference type="SAM" id="MobiDB-lite"/>
    </source>
</evidence>
<dbReference type="PANTHER" id="PTHR14604:SF3">
    <property type="entry name" value="SPERM-ASSOCIATED ANTIGEN 16 PROTEIN"/>
    <property type="match status" value="1"/>
</dbReference>
<dbReference type="InterPro" id="IPR019775">
    <property type="entry name" value="WD40_repeat_CS"/>
</dbReference>
<reference evidence="6" key="1">
    <citation type="submission" date="2016-11" db="UniProtKB">
        <authorList>
            <consortium name="WormBaseParasite"/>
        </authorList>
    </citation>
    <scope>IDENTIFICATION</scope>
</reference>
<accession>A0A1I8GLI2</accession>
<evidence type="ECO:0000256" key="1">
    <source>
        <dbReference type="ARBA" id="ARBA00022574"/>
    </source>
</evidence>
<keyword evidence="1 3" id="KW-0853">WD repeat</keyword>
<dbReference type="InterPro" id="IPR015943">
    <property type="entry name" value="WD40/YVTN_repeat-like_dom_sf"/>
</dbReference>
<feature type="compositionally biased region" description="Polar residues" evidence="4">
    <location>
        <begin position="1265"/>
        <end position="1277"/>
    </location>
</feature>
<feature type="compositionally biased region" description="Basic and acidic residues" evidence="4">
    <location>
        <begin position="558"/>
        <end position="569"/>
    </location>
</feature>
<feature type="compositionally biased region" description="Low complexity" evidence="4">
    <location>
        <begin position="1283"/>
        <end position="1297"/>
    </location>
</feature>
<feature type="region of interest" description="Disordered" evidence="4">
    <location>
        <begin position="1692"/>
        <end position="1711"/>
    </location>
</feature>
<protein>
    <submittedName>
        <fullName evidence="6">WD_REPEATS_REGION domain-containing protein</fullName>
    </submittedName>
</protein>
<dbReference type="PROSITE" id="PS50082">
    <property type="entry name" value="WD_REPEATS_2"/>
    <property type="match status" value="5"/>
</dbReference>
<dbReference type="SMART" id="SM00320">
    <property type="entry name" value="WD40"/>
    <property type="match status" value="7"/>
</dbReference>
<dbReference type="InterPro" id="IPR036322">
    <property type="entry name" value="WD40_repeat_dom_sf"/>
</dbReference>
<dbReference type="SUPFAM" id="SSF50978">
    <property type="entry name" value="WD40 repeat-like"/>
    <property type="match status" value="1"/>
</dbReference>
<feature type="region of interest" description="Disordered" evidence="4">
    <location>
        <begin position="1412"/>
        <end position="1433"/>
    </location>
</feature>
<sequence>PGLLPQLPIVPHAHVLLVGGVAHPAVHIHGLHGGLPDGAREGQLATEPSEMLAQGYEFLLPEGGSTQQLFDTAPPGSAMAAIRDSGRLRLAGLGSKPYGLLAGDSQKRLAFVADRTKLSADVKDNCSSLLLTELAFSPNSLAFGVARDAVWLERFNRALQLLLEKGLIERLRLKYWTPSVICQAGQPDILDLSQAAGIFLLFLVFCAAGGVTLAFELLSQACGWTACGHALSVSGSGKRHLGCLADLARAAHKRGFKRHRRTLWKATKEDQQPQLPEEFRNIRWRPEGAEGVEKYHRSQLPDENPSEYNYEEVPVEDDVPAMDNDEDLVATVRVLQEAADDDTAMTERAVAARPVLITCPPSVDDFVRSFLLKIGMQRTLDTFQAEFFELQQKGQLREEDLFDVPDIYARNQQLDDQLKVMRHERDKYKAASMAAREMYVKLRNERDYHRMNHRRVMQEKNKLLDDIKLMKRHYAAYEPRLEQLRHKYEVAMKEKMLSKLERDRAMGQVAGLQSTLKSLEQMRGSSAQRPAGGGGAGDAAELRAAPTVGGRAGGGRELTGKEQMAERRRAEARQDVANLPAGYVRHPKDKDFPKDRGINPALANGRGAPVHLTRSGGLKLSNTWEAHEAAVSSLALNPLGKQELVTTGDDAVWKLWSLPGGECQFTGEGHSQWVSSAHFHPSGSQLVTGGGDNLVKLWDLHAGECLHTFNEHSSAVWSLQYHWTGNFIASASMDNTVRLFDLGSVRCRQILRGHAESVNSVSWLPHGNLLLTCSADKTLLVWDPRVGTSVHTFYGHLHSVNHAAFSPKGDTVASVDSFGFLKVFDVRADRPKSALDLGPHAANCVAFDPSSTLLAVASNDATVKMIEVATGGVSKLEGHEDSVQFCSFDQHGDCLISAGSDRTVRVEKRNGGNTGTPAGIRTARKAAIKWEIKNPADRRGGQHQRQRQRLRLPAVAGGQAGLAVQLLDLGELLQAGVAVQQPVAVHLRLLLLVLQVQGRQAGQAPVQLVEGLGLRQAHQQAEQAAREVGAAVGVQQVQADVCGSGAGMGLGVGIIARQEAEGERGRGVVAPGPVQRGADVCDGLRTGPVQLQPELVQAGVREQDEAQGANHKAASSSDESAAASAGKACRMCSARAEKTRCGVSRRLRQVTMAWPLSVSLDLLRNSLKISCTSRTKQGCSVASRCRSVSGTASSRAWPASASSGHSARAASVARLSASASGADAALSSASVLASTGNREVTAGTWERRRRSHTRATGRLGGEAQACSSTETSASTDCSEGGCSRLTRPSSRSLAPRASSDRRAAGAGSTSDGSRACRKLAACPLTVSGQSGMSCASQRSAACRTGSCLLTQCWAMMLIMPVAQQLVEQLERHAVDLRPLIAEDQQEAVQQLVQERQQLVEHLGPLPNGGLRVLGAGGEPGEQQAEVRDDAGPDDLDDVVQRFAGVVADAAVPVVAQDVAGGPEQLVRPQKPTFPSAMADAARPMRPPLRVLGLADSRNSDRSRNSRLRSLGLHKRLHLLIGPTAGSCLLVLAALAVPRVLPPRLAALGRHFARRLLLLRPPPPVDRVGSVAGLLPLLLQPVDGPLRVERIGSAGRQLLQHLLLNAPLCCQRARVGQEMPPPALQVTDLRDEGNDRARLSSLLELVAPPPPALRAGRVPPRRMFRLMFFSRCSSFLATRSFFSFFSRPNWSSLGSAEAGTSSSHSLLGSARP</sequence>
<dbReference type="CDD" id="cd00200">
    <property type="entry name" value="WD40"/>
    <property type="match status" value="1"/>
</dbReference>
<organism evidence="5 6">
    <name type="scientific">Macrostomum lignano</name>
    <dbReference type="NCBI Taxonomy" id="282301"/>
    <lineage>
        <taxon>Eukaryota</taxon>
        <taxon>Metazoa</taxon>
        <taxon>Spiralia</taxon>
        <taxon>Lophotrochozoa</taxon>
        <taxon>Platyhelminthes</taxon>
        <taxon>Rhabditophora</taxon>
        <taxon>Macrostomorpha</taxon>
        <taxon>Macrostomida</taxon>
        <taxon>Macrostomidae</taxon>
        <taxon>Macrostomum</taxon>
    </lineage>
</organism>
<dbReference type="InterPro" id="IPR050995">
    <property type="entry name" value="WD-F-box_domain-protein"/>
</dbReference>
<feature type="repeat" description="WD" evidence="3">
    <location>
        <begin position="876"/>
        <end position="906"/>
    </location>
</feature>
<feature type="region of interest" description="Disordered" evidence="4">
    <location>
        <begin position="1237"/>
        <end position="1313"/>
    </location>
</feature>
<dbReference type="PROSITE" id="PS00678">
    <property type="entry name" value="WD_REPEATS_1"/>
    <property type="match status" value="1"/>
</dbReference>
<proteinExistence type="predicted"/>
<dbReference type="WBParaSite" id="maker-uti_cns_0002346-snap-gene-0.11-mRNA-1">
    <property type="protein sequence ID" value="maker-uti_cns_0002346-snap-gene-0.11-mRNA-1"/>
    <property type="gene ID" value="maker-uti_cns_0002346-snap-gene-0.11"/>
</dbReference>
<evidence type="ECO:0000256" key="2">
    <source>
        <dbReference type="ARBA" id="ARBA00022737"/>
    </source>
</evidence>
<feature type="compositionally biased region" description="Polar residues" evidence="4">
    <location>
        <begin position="1692"/>
        <end position="1705"/>
    </location>
</feature>
<dbReference type="Proteomes" id="UP000095280">
    <property type="component" value="Unplaced"/>
</dbReference>
<feature type="repeat" description="WD" evidence="3">
    <location>
        <begin position="667"/>
        <end position="708"/>
    </location>
</feature>
<feature type="region of interest" description="Disordered" evidence="4">
    <location>
        <begin position="521"/>
        <end position="540"/>
    </location>
</feature>
<name>A0A1I8GLI2_9PLAT</name>
<dbReference type="SUPFAM" id="SSF53850">
    <property type="entry name" value="Periplasmic binding protein-like II"/>
    <property type="match status" value="1"/>
</dbReference>
<dbReference type="Gene3D" id="3.40.190.10">
    <property type="entry name" value="Periplasmic binding protein-like II"/>
    <property type="match status" value="2"/>
</dbReference>
<feature type="repeat" description="WD" evidence="3">
    <location>
        <begin position="709"/>
        <end position="742"/>
    </location>
</feature>
<feature type="region of interest" description="Disordered" evidence="4">
    <location>
        <begin position="545"/>
        <end position="569"/>
    </location>
</feature>
<feature type="repeat" description="WD" evidence="3">
    <location>
        <begin position="624"/>
        <end position="666"/>
    </location>
</feature>
<keyword evidence="5" id="KW-1185">Reference proteome</keyword>
<dbReference type="GO" id="GO:1990716">
    <property type="term" value="C:axonemal central apparatus"/>
    <property type="evidence" value="ECO:0007669"/>
    <property type="project" value="TreeGrafter"/>
</dbReference>
<dbReference type="PANTHER" id="PTHR14604">
    <property type="entry name" value="WD40 REPEAT PF20"/>
    <property type="match status" value="1"/>
</dbReference>
<evidence type="ECO:0000313" key="6">
    <source>
        <dbReference type="WBParaSite" id="maker-uti_cns_0002346-snap-gene-0.11-mRNA-1"/>
    </source>
</evidence>
<keyword evidence="2" id="KW-0677">Repeat</keyword>
<dbReference type="InterPro" id="IPR001680">
    <property type="entry name" value="WD40_rpt"/>
</dbReference>
<dbReference type="GO" id="GO:0035082">
    <property type="term" value="P:axoneme assembly"/>
    <property type="evidence" value="ECO:0007669"/>
    <property type="project" value="TreeGrafter"/>
</dbReference>
<evidence type="ECO:0000313" key="5">
    <source>
        <dbReference type="Proteomes" id="UP000095280"/>
    </source>
</evidence>
<dbReference type="PROSITE" id="PS50294">
    <property type="entry name" value="WD_REPEATS_REGION"/>
    <property type="match status" value="3"/>
</dbReference>
<feature type="repeat" description="WD" evidence="3">
    <location>
        <begin position="751"/>
        <end position="792"/>
    </location>
</feature>
<dbReference type="Pfam" id="PF00400">
    <property type="entry name" value="WD40"/>
    <property type="match status" value="7"/>
</dbReference>